<dbReference type="Proteomes" id="UP000028700">
    <property type="component" value="Unassembled WGS sequence"/>
</dbReference>
<keyword evidence="1" id="KW-0732">Signal</keyword>
<name>A0A081BHK8_9LACO</name>
<keyword evidence="3" id="KW-1185">Reference proteome</keyword>
<evidence type="ECO:0000313" key="2">
    <source>
        <dbReference type="EMBL" id="GAK47526.1"/>
    </source>
</evidence>
<comment type="caution">
    <text evidence="2">The sequence shown here is derived from an EMBL/GenBank/DDBJ whole genome shotgun (WGS) entry which is preliminary data.</text>
</comment>
<organism evidence="2 3">
    <name type="scientific">Secundilactobacillus oryzae JCM 18671</name>
    <dbReference type="NCBI Taxonomy" id="1291743"/>
    <lineage>
        <taxon>Bacteria</taxon>
        <taxon>Bacillati</taxon>
        <taxon>Bacillota</taxon>
        <taxon>Bacilli</taxon>
        <taxon>Lactobacillales</taxon>
        <taxon>Lactobacillaceae</taxon>
        <taxon>Secundilactobacillus</taxon>
    </lineage>
</organism>
<dbReference type="EMBL" id="BBJM01000008">
    <property type="protein sequence ID" value="GAK47526.1"/>
    <property type="molecule type" value="Genomic_DNA"/>
</dbReference>
<reference evidence="2" key="1">
    <citation type="journal article" date="2014" name="Genome Announc.">
        <title>Draft Genome Sequence of Lactobacillus oryzae Strain SG293T.</title>
        <authorList>
            <person name="Tanizawa Y."/>
            <person name="Fujisawa T."/>
            <person name="Mochizuki T."/>
            <person name="Kaminuma E."/>
            <person name="Nakamura Y."/>
            <person name="Tohno M."/>
        </authorList>
    </citation>
    <scope>NUCLEOTIDE SEQUENCE [LARGE SCALE GENOMIC DNA]</scope>
    <source>
        <strain evidence="2">SG293</strain>
    </source>
</reference>
<accession>A0A081BHK8</accession>
<feature type="signal peptide" evidence="1">
    <location>
        <begin position="1"/>
        <end position="24"/>
    </location>
</feature>
<sequence>MKKQLKLLLAIVTMAVFAIVGVSASQQNVHAASTYVQVGNWKLYRNGLQTQTYYKTTAKVSATVEWYTESGTTLHTSKVSLPKGTVVAGHKYSGGNTLNGQNGVDIAYDMLNYSILKTHENNQHRIISIFATKNAKFTHVKAPTYMPT</sequence>
<dbReference type="OrthoDB" id="2300155at2"/>
<evidence type="ECO:0008006" key="4">
    <source>
        <dbReference type="Google" id="ProtNLM"/>
    </source>
</evidence>
<protein>
    <recommendedName>
        <fullName evidence="4">Cell surface protein</fullName>
    </recommendedName>
</protein>
<feature type="chain" id="PRO_5038619538" description="Cell surface protein" evidence="1">
    <location>
        <begin position="25"/>
        <end position="148"/>
    </location>
</feature>
<gene>
    <name evidence="2" type="ORF">LOSG293_080120</name>
</gene>
<evidence type="ECO:0000256" key="1">
    <source>
        <dbReference type="SAM" id="SignalP"/>
    </source>
</evidence>
<dbReference type="RefSeq" id="WP_034526923.1">
    <property type="nucleotide sequence ID" value="NZ_BBAZ01000011.1"/>
</dbReference>
<dbReference type="AlphaFoldDB" id="A0A081BHK8"/>
<proteinExistence type="predicted"/>
<evidence type="ECO:0000313" key="3">
    <source>
        <dbReference type="Proteomes" id="UP000028700"/>
    </source>
</evidence>